<keyword evidence="1" id="KW-1133">Transmembrane helix</keyword>
<keyword evidence="1" id="KW-0812">Transmembrane</keyword>
<evidence type="ECO:0000256" key="1">
    <source>
        <dbReference type="SAM" id="Phobius"/>
    </source>
</evidence>
<evidence type="ECO:0000313" key="3">
    <source>
        <dbReference type="Proteomes" id="UP001589833"/>
    </source>
</evidence>
<proteinExistence type="predicted"/>
<evidence type="ECO:0000313" key="2">
    <source>
        <dbReference type="EMBL" id="MFC0560007.1"/>
    </source>
</evidence>
<gene>
    <name evidence="2" type="ORF">ACFFH4_13200</name>
</gene>
<feature type="transmembrane region" description="Helical" evidence="1">
    <location>
        <begin position="12"/>
        <end position="35"/>
    </location>
</feature>
<dbReference type="Proteomes" id="UP001589833">
    <property type="component" value="Unassembled WGS sequence"/>
</dbReference>
<protein>
    <submittedName>
        <fullName evidence="2">Uncharacterized protein</fullName>
    </submittedName>
</protein>
<keyword evidence="1" id="KW-0472">Membrane</keyword>
<accession>A0ABV6NGW9</accession>
<organism evidence="2 3">
    <name type="scientific">Halalkalibacter alkalisediminis</name>
    <dbReference type="NCBI Taxonomy" id="935616"/>
    <lineage>
        <taxon>Bacteria</taxon>
        <taxon>Bacillati</taxon>
        <taxon>Bacillota</taxon>
        <taxon>Bacilli</taxon>
        <taxon>Bacillales</taxon>
        <taxon>Bacillaceae</taxon>
        <taxon>Halalkalibacter</taxon>
    </lineage>
</organism>
<name>A0ABV6NGW9_9BACI</name>
<comment type="caution">
    <text evidence="2">The sequence shown here is derived from an EMBL/GenBank/DDBJ whole genome shotgun (WGS) entry which is preliminary data.</text>
</comment>
<reference evidence="2 3" key="1">
    <citation type="submission" date="2024-09" db="EMBL/GenBank/DDBJ databases">
        <authorList>
            <person name="Sun Q."/>
            <person name="Mori K."/>
        </authorList>
    </citation>
    <scope>NUCLEOTIDE SEQUENCE [LARGE SCALE GENOMIC DNA]</scope>
    <source>
        <strain evidence="2 3">NCAIM B.02301</strain>
    </source>
</reference>
<sequence length="41" mass="4370">MSISLGGSKKGVAYWMTGSLVAWSVLLAVLAQPVVVHPYPR</sequence>
<keyword evidence="3" id="KW-1185">Reference proteome</keyword>
<dbReference type="EMBL" id="JBHLTR010000017">
    <property type="protein sequence ID" value="MFC0560007.1"/>
    <property type="molecule type" value="Genomic_DNA"/>
</dbReference>